<dbReference type="Gene3D" id="1.25.40.10">
    <property type="entry name" value="Tetratricopeptide repeat domain"/>
    <property type="match status" value="1"/>
</dbReference>
<dbReference type="Pfam" id="PF08238">
    <property type="entry name" value="Sel1"/>
    <property type="match status" value="2"/>
</dbReference>
<dbReference type="GO" id="GO:0004674">
    <property type="term" value="F:protein serine/threonine kinase activity"/>
    <property type="evidence" value="ECO:0007669"/>
    <property type="project" value="TreeGrafter"/>
</dbReference>
<dbReference type="EMBL" id="CAJVPL010000724">
    <property type="protein sequence ID" value="CAG8524522.1"/>
    <property type="molecule type" value="Genomic_DNA"/>
</dbReference>
<dbReference type="InterPro" id="IPR059179">
    <property type="entry name" value="MLKL-like_MCAfunc"/>
</dbReference>
<organism evidence="3 4">
    <name type="scientific">Ambispora gerdemannii</name>
    <dbReference type="NCBI Taxonomy" id="144530"/>
    <lineage>
        <taxon>Eukaryota</taxon>
        <taxon>Fungi</taxon>
        <taxon>Fungi incertae sedis</taxon>
        <taxon>Mucoromycota</taxon>
        <taxon>Glomeromycotina</taxon>
        <taxon>Glomeromycetes</taxon>
        <taxon>Archaeosporales</taxon>
        <taxon>Ambisporaceae</taxon>
        <taxon>Ambispora</taxon>
    </lineage>
</organism>
<evidence type="ECO:0000259" key="2">
    <source>
        <dbReference type="PROSITE" id="PS50011"/>
    </source>
</evidence>
<dbReference type="GO" id="GO:0005524">
    <property type="term" value="F:ATP binding"/>
    <property type="evidence" value="ECO:0007669"/>
    <property type="project" value="InterPro"/>
</dbReference>
<dbReference type="PROSITE" id="PS50011">
    <property type="entry name" value="PROTEIN_KINASE_DOM"/>
    <property type="match status" value="1"/>
</dbReference>
<evidence type="ECO:0000256" key="1">
    <source>
        <dbReference type="SAM" id="MobiDB-lite"/>
    </source>
</evidence>
<dbReference type="Pfam" id="PF07714">
    <property type="entry name" value="PK_Tyr_Ser-Thr"/>
    <property type="match status" value="1"/>
</dbReference>
<feature type="domain" description="Protein kinase" evidence="2">
    <location>
        <begin position="293"/>
        <end position="552"/>
    </location>
</feature>
<dbReference type="InterPro" id="IPR011990">
    <property type="entry name" value="TPR-like_helical_dom_sf"/>
</dbReference>
<keyword evidence="4" id="KW-1185">Reference proteome</keyword>
<dbReference type="InterPro" id="IPR011009">
    <property type="entry name" value="Kinase-like_dom_sf"/>
</dbReference>
<comment type="caution">
    <text evidence="3">The sequence shown here is derived from an EMBL/GenBank/DDBJ whole genome shotgun (WGS) entry which is preliminary data.</text>
</comment>
<dbReference type="Proteomes" id="UP000789831">
    <property type="component" value="Unassembled WGS sequence"/>
</dbReference>
<gene>
    <name evidence="3" type="ORF">AGERDE_LOCUS5408</name>
</gene>
<dbReference type="PANTHER" id="PTHR44329">
    <property type="entry name" value="SERINE/THREONINE-PROTEIN KINASE TNNI3K-RELATED"/>
    <property type="match status" value="1"/>
</dbReference>
<feature type="region of interest" description="Disordered" evidence="1">
    <location>
        <begin position="563"/>
        <end position="587"/>
    </location>
</feature>
<dbReference type="PROSITE" id="PS00109">
    <property type="entry name" value="PROTEIN_KINASE_TYR"/>
    <property type="match status" value="1"/>
</dbReference>
<feature type="compositionally biased region" description="Basic and acidic residues" evidence="1">
    <location>
        <begin position="563"/>
        <end position="574"/>
    </location>
</feature>
<dbReference type="AlphaFoldDB" id="A0A9N9ABV4"/>
<dbReference type="SMART" id="SM00671">
    <property type="entry name" value="SEL1"/>
    <property type="match status" value="2"/>
</dbReference>
<accession>A0A9N9ABV4</accession>
<dbReference type="InterPro" id="IPR051681">
    <property type="entry name" value="Ser/Thr_Kinases-Pseudokinases"/>
</dbReference>
<name>A0A9N9ABV4_9GLOM</name>
<dbReference type="OrthoDB" id="2314769at2759"/>
<evidence type="ECO:0000313" key="3">
    <source>
        <dbReference type="EMBL" id="CAG8524522.1"/>
    </source>
</evidence>
<dbReference type="GO" id="GO:0007166">
    <property type="term" value="P:cell surface receptor signaling pathway"/>
    <property type="evidence" value="ECO:0007669"/>
    <property type="project" value="InterPro"/>
</dbReference>
<dbReference type="InterPro" id="IPR000719">
    <property type="entry name" value="Prot_kinase_dom"/>
</dbReference>
<dbReference type="SUPFAM" id="SSF81901">
    <property type="entry name" value="HCP-like"/>
    <property type="match status" value="1"/>
</dbReference>
<dbReference type="CDD" id="cd21037">
    <property type="entry name" value="MLKL_NTD"/>
    <property type="match status" value="1"/>
</dbReference>
<dbReference type="SUPFAM" id="SSF56112">
    <property type="entry name" value="Protein kinase-like (PK-like)"/>
    <property type="match status" value="1"/>
</dbReference>
<dbReference type="Gene3D" id="1.10.510.10">
    <property type="entry name" value="Transferase(Phosphotransferase) domain 1"/>
    <property type="match status" value="1"/>
</dbReference>
<sequence>MAKDSKSNLDQTYQTSISRNRNTHALGHPLIQRPLMPFYIYPLDRHQQQSYTSKLKQLSDNDDYEFGREMFAEESITYEPIDFQSGAELYQIFAPFRSLIETILLYVEVAITMHREAEHNRRICSALLKRLTAAKSSVEMLELLKNERIDFFTKENYNIFWRFQRSIEKIRNFMRDISQIKGIRKFKPKYLDGYKSIEETFEELTTEFDGYMKSLNFTIALPEDVQSQKDKDALKQDKKELLIYLETIQGGITTDRKEISENIEVVSTLVELFQQQATQSHFSKSQQISVQQVLDEPELDLKDFTAVLSNKKKVQRRKLIKDQKDVAWREIGSKTLNPTLLHTQVIILKKLQDSTNIIKYHGLAEESGKRYLVTEWAEYGNLKDFYTQRGPMDWKRKFDFAIGICRGLSYLRAVGIIHYDIRPENILITSQTEAKIANYGFMRNFNESSQGSSSSFRNMAPEKLSNPAYQTDFRCEIYSLGMVLWEIAEERVPLTNIRSTQELIAKVVKENYREKLSPNKDVPKEWKKVYESAIHKDPEFRPTISEIFNALFPVWRRLKKELTSTKKEPTKEDAAESTESTESTPPKLVSVGMTVSEAIAEHKKKSTDRKEIFECFSEYNELGDINAKYWKGYYLYYNILEVDDENKEERLQNAASLFREAAEYDIPEAQLRYGHCLWRGDGIEKNTDEAIIYFQKAAVNGNHTAMYNIGNIYYNGIGAEKDAAKGEYWLRMAAYSGQPKAVEMCKSENIAL</sequence>
<dbReference type="InterPro" id="IPR008266">
    <property type="entry name" value="Tyr_kinase_AS"/>
</dbReference>
<evidence type="ECO:0000313" key="4">
    <source>
        <dbReference type="Proteomes" id="UP000789831"/>
    </source>
</evidence>
<proteinExistence type="predicted"/>
<dbReference type="InterPro" id="IPR036537">
    <property type="entry name" value="Adaptor_Cbl_N_dom_sf"/>
</dbReference>
<protein>
    <submittedName>
        <fullName evidence="3">6989_t:CDS:1</fullName>
    </submittedName>
</protein>
<dbReference type="Gene3D" id="1.20.930.20">
    <property type="entry name" value="Adaptor protein Cbl, N-terminal domain"/>
    <property type="match status" value="1"/>
</dbReference>
<reference evidence="3" key="1">
    <citation type="submission" date="2021-06" db="EMBL/GenBank/DDBJ databases">
        <authorList>
            <person name="Kallberg Y."/>
            <person name="Tangrot J."/>
            <person name="Rosling A."/>
        </authorList>
    </citation>
    <scope>NUCLEOTIDE SEQUENCE</scope>
    <source>
        <strain evidence="3">MT106</strain>
    </source>
</reference>
<dbReference type="InterPro" id="IPR006597">
    <property type="entry name" value="Sel1-like"/>
</dbReference>
<dbReference type="InterPro" id="IPR001245">
    <property type="entry name" value="Ser-Thr/Tyr_kinase_cat_dom"/>
</dbReference>